<dbReference type="Pfam" id="PF01656">
    <property type="entry name" value="CbiA"/>
    <property type="match status" value="1"/>
</dbReference>
<dbReference type="InterPro" id="IPR050678">
    <property type="entry name" value="DNA_Partitioning_ATPase"/>
</dbReference>
<sequence>MKKIAIIGQKGGNGKTTLALALAVIAAERGHKALVIDLDQQTTATNWGDRREADNPQVISCMPARLKHVLPAVPEQGFNFVVIDTPGKAAEASIEAASLADLVLVPIRPQMFDIETLPNIKMVLQQANNPRAVIVINAAPVQGTRHKDTAELVEEKGLEVAPVVLFHRSIYGDSMNVGQTPNELDPKSKAALELIELYSYISKILDKARNIRNGKHTKKGRGAT</sequence>
<dbReference type="PANTHER" id="PTHR13696">
    <property type="entry name" value="P-LOOP CONTAINING NUCLEOSIDE TRIPHOSPHATE HYDROLASE"/>
    <property type="match status" value="1"/>
</dbReference>
<dbReference type="Proteomes" id="UP000249396">
    <property type="component" value="Unassembled WGS sequence"/>
</dbReference>
<name>A0A2W4RRM7_9GAMM</name>
<dbReference type="AlphaFoldDB" id="A0A2W4RRM7"/>
<feature type="domain" description="CobQ/CobB/MinD/ParA nucleotide binding" evidence="1">
    <location>
        <begin position="4"/>
        <end position="165"/>
    </location>
</feature>
<evidence type="ECO:0000313" key="2">
    <source>
        <dbReference type="EMBL" id="PZN84986.1"/>
    </source>
</evidence>
<dbReference type="InterPro" id="IPR002586">
    <property type="entry name" value="CobQ/CobB/MinD/ParA_Nub-bd_dom"/>
</dbReference>
<dbReference type="PIRSF" id="PIRSF009320">
    <property type="entry name" value="Nuc_binding_HP_1000"/>
    <property type="match status" value="1"/>
</dbReference>
<dbReference type="SUPFAM" id="SSF52540">
    <property type="entry name" value="P-loop containing nucleoside triphosphate hydrolases"/>
    <property type="match status" value="1"/>
</dbReference>
<dbReference type="Gene3D" id="3.40.50.300">
    <property type="entry name" value="P-loop containing nucleotide triphosphate hydrolases"/>
    <property type="match status" value="1"/>
</dbReference>
<proteinExistence type="predicted"/>
<dbReference type="PANTHER" id="PTHR13696:SF96">
    <property type="entry name" value="COBQ_COBB_MIND_PARA NUCLEOTIDE BINDING DOMAIN-CONTAINING PROTEIN"/>
    <property type="match status" value="1"/>
</dbReference>
<protein>
    <submittedName>
        <fullName evidence="2">Cobyrinic acid a,c-diamide synthase</fullName>
    </submittedName>
</protein>
<gene>
    <name evidence="2" type="ORF">DM484_01920</name>
</gene>
<comment type="caution">
    <text evidence="2">The sequence shown here is derived from an EMBL/GenBank/DDBJ whole genome shotgun (WGS) entry which is preliminary data.</text>
</comment>
<evidence type="ECO:0000313" key="3">
    <source>
        <dbReference type="Proteomes" id="UP000249396"/>
    </source>
</evidence>
<dbReference type="CDD" id="cd02042">
    <property type="entry name" value="ParAB_family"/>
    <property type="match status" value="1"/>
</dbReference>
<dbReference type="InterPro" id="IPR027417">
    <property type="entry name" value="P-loop_NTPase"/>
</dbReference>
<evidence type="ECO:0000259" key="1">
    <source>
        <dbReference type="Pfam" id="PF01656"/>
    </source>
</evidence>
<accession>A0A2W4RRM7</accession>
<dbReference type="EMBL" id="QJPH01000137">
    <property type="protein sequence ID" value="PZN84986.1"/>
    <property type="molecule type" value="Genomic_DNA"/>
</dbReference>
<reference evidence="2 3" key="1">
    <citation type="journal article" date="2018" name="Aquat. Microb. Ecol.">
        <title>Gammaproteobacterial methanotrophs dominate.</title>
        <authorList>
            <person name="Rissanen A.J."/>
            <person name="Saarenheimo J."/>
            <person name="Tiirola M."/>
            <person name="Peura S."/>
            <person name="Aalto S.L."/>
            <person name="Karvinen A."/>
            <person name="Nykanen H."/>
        </authorList>
    </citation>
    <scope>NUCLEOTIDE SEQUENCE [LARGE SCALE GENOMIC DNA]</scope>
    <source>
        <strain evidence="2">AMbin10</strain>
    </source>
</reference>
<organism evidence="2 3">
    <name type="scientific">Candidatus Methylumidiphilus alinenensis</name>
    <dbReference type="NCBI Taxonomy" id="2202197"/>
    <lineage>
        <taxon>Bacteria</taxon>
        <taxon>Pseudomonadati</taxon>
        <taxon>Pseudomonadota</taxon>
        <taxon>Gammaproteobacteria</taxon>
        <taxon>Methylococcales</taxon>
        <taxon>Candidatus Methylumidiphilus</taxon>
    </lineage>
</organism>